<reference evidence="2" key="2">
    <citation type="submission" date="2013-10" db="EMBL/GenBank/DDBJ databases">
        <authorList>
            <person name="Aslett M."/>
        </authorList>
    </citation>
    <scope>NUCLEOTIDE SEQUENCE [LARGE SCALE GENOMIC DNA]</scope>
    <source>
        <strain evidence="2">Houghton</strain>
    </source>
</reference>
<name>U6LUZ5_9EIME</name>
<gene>
    <name evidence="2" type="ORF">EBH_0083750</name>
</gene>
<protein>
    <submittedName>
        <fullName evidence="2">Uncharacterized protein</fullName>
    </submittedName>
</protein>
<keyword evidence="1" id="KW-0732">Signal</keyword>
<proteinExistence type="predicted"/>
<dbReference type="AlphaFoldDB" id="U6LUZ5"/>
<feature type="chain" id="PRO_5004675171" evidence="1">
    <location>
        <begin position="21"/>
        <end position="91"/>
    </location>
</feature>
<evidence type="ECO:0000313" key="2">
    <source>
        <dbReference type="EMBL" id="CDJ54177.1"/>
    </source>
</evidence>
<evidence type="ECO:0000256" key="1">
    <source>
        <dbReference type="SAM" id="SignalP"/>
    </source>
</evidence>
<keyword evidence="3" id="KW-1185">Reference proteome</keyword>
<sequence length="91" mass="10228">MTIHWVWCLRRLLNFATVSTTVIRDLGCVLEEMLLRVLDEAEGTGVPDGETTRFVFQLQRPDAGSCTGGVQLEVFATKPRTSGTKEDEWLQ</sequence>
<dbReference type="OrthoDB" id="351873at2759"/>
<dbReference type="EMBL" id="HG713968">
    <property type="protein sequence ID" value="CDJ54177.1"/>
    <property type="molecule type" value="Genomic_DNA"/>
</dbReference>
<feature type="signal peptide" evidence="1">
    <location>
        <begin position="1"/>
        <end position="20"/>
    </location>
</feature>
<reference evidence="2" key="1">
    <citation type="submission" date="2013-10" db="EMBL/GenBank/DDBJ databases">
        <title>Genomic analysis of the causative agents of coccidiosis in chickens.</title>
        <authorList>
            <person name="Reid A.J."/>
            <person name="Blake D."/>
            <person name="Billington K."/>
            <person name="Browne H."/>
            <person name="Dunn M."/>
            <person name="Hung S."/>
            <person name="Kawahara F."/>
            <person name="Miranda-Saavedra D."/>
            <person name="Mourier T."/>
            <person name="Nagra H."/>
            <person name="Otto T.D."/>
            <person name="Rawlings N."/>
            <person name="Sanchez A."/>
            <person name="Sanders M."/>
            <person name="Subramaniam C."/>
            <person name="Tay Y."/>
            <person name="Dear P."/>
            <person name="Doerig C."/>
            <person name="Gruber A."/>
            <person name="Parkinson J."/>
            <person name="Shirley M."/>
            <person name="Wan K.L."/>
            <person name="Berriman M."/>
            <person name="Tomley F."/>
            <person name="Pain A."/>
        </authorList>
    </citation>
    <scope>NUCLEOTIDE SEQUENCE [LARGE SCALE GENOMIC DNA]</scope>
    <source>
        <strain evidence="2">Houghton</strain>
    </source>
</reference>
<dbReference type="Proteomes" id="UP000030750">
    <property type="component" value="Unassembled WGS sequence"/>
</dbReference>
<organism evidence="2 3">
    <name type="scientific">Eimeria brunetti</name>
    <dbReference type="NCBI Taxonomy" id="51314"/>
    <lineage>
        <taxon>Eukaryota</taxon>
        <taxon>Sar</taxon>
        <taxon>Alveolata</taxon>
        <taxon>Apicomplexa</taxon>
        <taxon>Conoidasida</taxon>
        <taxon>Coccidia</taxon>
        <taxon>Eucoccidiorida</taxon>
        <taxon>Eimeriorina</taxon>
        <taxon>Eimeriidae</taxon>
        <taxon>Eimeria</taxon>
    </lineage>
</organism>
<evidence type="ECO:0000313" key="3">
    <source>
        <dbReference type="Proteomes" id="UP000030750"/>
    </source>
</evidence>
<accession>U6LUZ5</accession>
<dbReference type="VEuPathDB" id="ToxoDB:EBH_0083750"/>